<keyword evidence="3" id="KW-0804">Transcription</keyword>
<dbReference type="PROSITE" id="PS51078">
    <property type="entry name" value="ICLR_ED"/>
    <property type="match status" value="1"/>
</dbReference>
<keyword evidence="6" id="KW-1185">Reference proteome</keyword>
<dbReference type="SUPFAM" id="SSF46785">
    <property type="entry name" value="Winged helix' DNA-binding domain"/>
    <property type="match status" value="1"/>
</dbReference>
<dbReference type="InterPro" id="IPR050707">
    <property type="entry name" value="HTH_MetabolicPath_Reg"/>
</dbReference>
<dbReference type="Proteomes" id="UP000237344">
    <property type="component" value="Unassembled WGS sequence"/>
</dbReference>
<dbReference type="GO" id="GO:0003677">
    <property type="term" value="F:DNA binding"/>
    <property type="evidence" value="ECO:0007669"/>
    <property type="project" value="UniProtKB-KW"/>
</dbReference>
<dbReference type="GO" id="GO:0045892">
    <property type="term" value="P:negative regulation of DNA-templated transcription"/>
    <property type="evidence" value="ECO:0007669"/>
    <property type="project" value="TreeGrafter"/>
</dbReference>
<dbReference type="Gene3D" id="1.10.10.10">
    <property type="entry name" value="Winged helix-like DNA-binding domain superfamily/Winged helix DNA-binding domain"/>
    <property type="match status" value="1"/>
</dbReference>
<dbReference type="OrthoDB" id="6057486at2"/>
<dbReference type="SMART" id="SM00346">
    <property type="entry name" value="HTH_ICLR"/>
    <property type="match status" value="1"/>
</dbReference>
<dbReference type="GO" id="GO:0003700">
    <property type="term" value="F:DNA-binding transcription factor activity"/>
    <property type="evidence" value="ECO:0007669"/>
    <property type="project" value="TreeGrafter"/>
</dbReference>
<organism evidence="5 6">
    <name type="scientific">Novacetimonas maltaceti</name>
    <dbReference type="NCBI Taxonomy" id="1203393"/>
    <lineage>
        <taxon>Bacteria</taxon>
        <taxon>Pseudomonadati</taxon>
        <taxon>Pseudomonadota</taxon>
        <taxon>Alphaproteobacteria</taxon>
        <taxon>Acetobacterales</taxon>
        <taxon>Acetobacteraceae</taxon>
        <taxon>Novacetimonas</taxon>
    </lineage>
</organism>
<keyword evidence="2" id="KW-0238">DNA-binding</keyword>
<evidence type="ECO:0000259" key="4">
    <source>
        <dbReference type="PROSITE" id="PS51078"/>
    </source>
</evidence>
<dbReference type="SUPFAM" id="SSF55781">
    <property type="entry name" value="GAF domain-like"/>
    <property type="match status" value="1"/>
</dbReference>
<dbReference type="InterPro" id="IPR005471">
    <property type="entry name" value="Tscrpt_reg_IclR_N"/>
</dbReference>
<dbReference type="InterPro" id="IPR014757">
    <property type="entry name" value="Tscrpt_reg_IclR_C"/>
</dbReference>
<dbReference type="PANTHER" id="PTHR30136">
    <property type="entry name" value="HELIX-TURN-HELIX TRANSCRIPTIONAL REGULATOR, ICLR FAMILY"/>
    <property type="match status" value="1"/>
</dbReference>
<dbReference type="Gene3D" id="3.30.450.40">
    <property type="match status" value="1"/>
</dbReference>
<proteinExistence type="predicted"/>
<dbReference type="InterPro" id="IPR036390">
    <property type="entry name" value="WH_DNA-bd_sf"/>
</dbReference>
<reference evidence="5 6" key="1">
    <citation type="submission" date="2018-01" db="EMBL/GenBank/DDBJ databases">
        <title>Draft Genome Sequence of Komagataeibacter maltaceti LMG 1529, a Vinegar Producing Acetic Acid Bacterium Isolated from Malt Vinegar Brewery Acetifiers.</title>
        <authorList>
            <person name="Zhang Q."/>
            <person name="Hollensteiner J."/>
            <person name="Poehlein A."/>
            <person name="Daniel R."/>
        </authorList>
    </citation>
    <scope>NUCLEOTIDE SEQUENCE [LARGE SCALE GENOMIC DNA]</scope>
    <source>
        <strain evidence="5 6">LMG 1529</strain>
    </source>
</reference>
<evidence type="ECO:0000313" key="5">
    <source>
        <dbReference type="EMBL" id="POF61802.1"/>
    </source>
</evidence>
<evidence type="ECO:0000256" key="2">
    <source>
        <dbReference type="ARBA" id="ARBA00023125"/>
    </source>
</evidence>
<sequence>MIPKDRVWPDGTQTLGRGLCLLQAVSEGHRSLPALVAHVGYTRSTTQRLVAALVQGRWLWQLPGDTFSLGPRFLELAQRAQEDDPMTVLARPILRELGAKTRDTIHLGIRVEDEVLYLDKVNSQRGLEMRSRIGQRMPLALTGIGRALLLDDDKTEWRRLYRHAAAKGAPPGPWLERMRAYRDSGCVFDLEDNEMGINCVAAALRNGRGRIVAAISVASATAYLPRTRMEELSPLVLKAAETISRQMGWKGQVRDVA</sequence>
<gene>
    <name evidence="5" type="ORF">KMAL_25620</name>
</gene>
<accession>A0A2S3VYX6</accession>
<dbReference type="Pfam" id="PF09339">
    <property type="entry name" value="HTH_IclR"/>
    <property type="match status" value="1"/>
</dbReference>
<dbReference type="RefSeq" id="WP_110096088.1">
    <property type="nucleotide sequence ID" value="NZ_NKUE01000031.1"/>
</dbReference>
<keyword evidence="1" id="KW-0805">Transcription regulation</keyword>
<comment type="caution">
    <text evidence="5">The sequence shown here is derived from an EMBL/GenBank/DDBJ whole genome shotgun (WGS) entry which is preliminary data.</text>
</comment>
<dbReference type="Pfam" id="PF01614">
    <property type="entry name" value="IclR_C"/>
    <property type="match status" value="1"/>
</dbReference>
<evidence type="ECO:0000256" key="1">
    <source>
        <dbReference type="ARBA" id="ARBA00023015"/>
    </source>
</evidence>
<name>A0A2S3VYX6_9PROT</name>
<dbReference type="PANTHER" id="PTHR30136:SF24">
    <property type="entry name" value="HTH-TYPE TRANSCRIPTIONAL REPRESSOR ALLR"/>
    <property type="match status" value="1"/>
</dbReference>
<dbReference type="InterPro" id="IPR029016">
    <property type="entry name" value="GAF-like_dom_sf"/>
</dbReference>
<evidence type="ECO:0000256" key="3">
    <source>
        <dbReference type="ARBA" id="ARBA00023163"/>
    </source>
</evidence>
<protein>
    <recommendedName>
        <fullName evidence="4">IclR-ED domain-containing protein</fullName>
    </recommendedName>
</protein>
<dbReference type="EMBL" id="POTC01000045">
    <property type="protein sequence ID" value="POF61802.1"/>
    <property type="molecule type" value="Genomic_DNA"/>
</dbReference>
<dbReference type="AlphaFoldDB" id="A0A2S3VYX6"/>
<dbReference type="InterPro" id="IPR036388">
    <property type="entry name" value="WH-like_DNA-bd_sf"/>
</dbReference>
<evidence type="ECO:0000313" key="6">
    <source>
        <dbReference type="Proteomes" id="UP000237344"/>
    </source>
</evidence>
<feature type="domain" description="IclR-ED" evidence="4">
    <location>
        <begin position="72"/>
        <end position="249"/>
    </location>
</feature>